<feature type="domain" description="Disease resistance protein At4g27190-like leucine-rich repeats" evidence="4">
    <location>
        <begin position="1309"/>
        <end position="1413"/>
    </location>
</feature>
<dbReference type="PANTHER" id="PTHR33463">
    <property type="entry name" value="NB-ARC DOMAIN-CONTAINING PROTEIN-RELATED"/>
    <property type="match status" value="1"/>
</dbReference>
<proteinExistence type="predicted"/>
<evidence type="ECO:0000256" key="1">
    <source>
        <dbReference type="ARBA" id="ARBA00022821"/>
    </source>
</evidence>
<feature type="domain" description="Disease resistance protein At4g27190-like leucine-rich repeats" evidence="4">
    <location>
        <begin position="119"/>
        <end position="262"/>
    </location>
</feature>
<reference evidence="5 6" key="1">
    <citation type="submission" date="2019-01" db="EMBL/GenBank/DDBJ databases">
        <title>Sequencing of cultivated peanut Arachis hypogaea provides insights into genome evolution and oil improvement.</title>
        <authorList>
            <person name="Chen X."/>
        </authorList>
    </citation>
    <scope>NUCLEOTIDE SEQUENCE [LARGE SCALE GENOMIC DNA]</scope>
    <source>
        <strain evidence="6">cv. Fuhuasheng</strain>
        <tissue evidence="5">Leaves</tissue>
    </source>
</reference>
<dbReference type="InterPro" id="IPR050905">
    <property type="entry name" value="Plant_NBS-LRR"/>
</dbReference>
<evidence type="ECO:0000313" key="6">
    <source>
        <dbReference type="Proteomes" id="UP000289738"/>
    </source>
</evidence>
<sequence>MTRSQICVEANRHCNRFNCVRLWMSCNYYNTNLFISHFLLLLLLTLLLLVVVVVVVANLHLNWGWRRMRLGVGSVGGRMERVRRVAAAGVTWGGMLLIDNEDNDVDDGDGEQVTIFPNLKNIKVSSMKTLSGICNGFEFPIDSFVKLETLVIDDCDKLGYVFTSHVGIFQHVSNLRVTNCKSIKAIFDPAWENKPASSKDATTNLQDVHLESLPKLEHVFKFNRKKNQLDGILSLNNLHKIWVQDCERLENIFSVPVAKTLENNLEDLMVSDCSQLREIVFKEEDVDRKISSLTAFNFLKLATIKFLRLPKFKSFYPGTEEIKFPALNNLSIEECEKLEPFREEIIDAQTKPILFPEMVINNLKSIQIESRHATSSTNYDYRRDNLEELHLSKLKDTKILYSFLHSNPNMKNLWLNDCSFEELVPLERLAKIESLGVVPQLKSLKLTDLPNLRRIGFERDPILQRIESLVFQNCSILKTIAPCNVFLSHLTKLEVVDCERLEYLMSPSTARSLGQLNTMKVINCGSLKEIVSEKGQGRKEDNKDNGDIIFKQLGTIELVSLKHLKSFCSSKNCAFQFPTLEKFVMFFEGMEEVSVSDHLAHLQQLMQSKGVGQQENVFKKGLREELFNNLKTLKLSGCEFEPYAIPSNVLFTFKNLKELEVDNCEKIKGIFEMNDTKMMGTSFQLKKLTLEALPNVKHVWQPKKQGILSFKNLQIVTVNECKDLRTLFPIALARDLKKLEELDVRDCDELSNIIEAEEAGTVDEHLVFPCLTTLALCYLPSLTDFCSQKFTLECPELNCFDVYDCNDQLELFQSHLEENQNNTSTTKQPLFMNTKDISKMENLTLNWRHTQALGSWLRKFKDENLESLNELYLLDDDGKSNCNVPVGLFEKTPNLESLEVSYYCDETLKNILPSHDDEANNNKEILGKLKELYLFKLNELQSMSGVENLSKQLRLLDVSDCPKLTTIVLQSSSNLKELHIESCEALLRLFTSSTARMLIHLEELEVETCESLEEIVGEEQQNAMTEDDVIEFKQLERITLRSLESLECFYSGNATLKLPSLIQLDIVDCSKMKVFSHGNVSVSRRIQVSYNSSDDLVFHHDLNAAAVWQFLSEERIVLSDVPDLQEIWASKVPIPVDCPSCKFQYLEVDGCDFLSDAIIPSHLLPLLTNLEELVVRNCDSVKAIFDVRVKDTPTSDSSTVVIPLKKLTLEKLPILKHVWNNDPNKGGLNFPYLEEVTIDECKRIKHLFPASIAGDNLRELDVGNCEEMEEIVAKDANKELIKFHKLAKLMLFNLPKLRCVISSMMHIPEGCEISSNALLPSHLLSSLNDLKELVVIDCDSIEAIFDVKYSSPTQDPNMIDIPLKTIILENLPTLRHVWNEDPKGGFRLPLLNEVIVKECKCITSLFPASVFKNKVRKLDVRNCVKLEEIVGKDEAITAGEENDGELLMFPCLTTLTLWELPALRCIWSGMRILDWPELKELDIVAPRLQRLSLNKEDIIMIEQGQLQVDLQKILFLKLHSFHDDLHSFPDDFISKIQLTAIEQIAVVDSGFKQIFNSQRPEHDTQNYTKILSQLKGLVLRDLYKLESIGFEQTWMAPLLENLEHLKILACNCLMNLAPSTVSFSKLTQLNVKDCAKLEYLFTSSTANSFAELKRMSLSNCELLETVMVGDGDNDNEDVTFPKLSFIYLGNLPKLESFFKGKPNLNFPQLHKIFITECKGMQTFYQGNVVSPELQGVKDTEGEFCQSDDLNTAIKHYLRGEEDDNDSTKQEEEGEEEEDSN</sequence>
<keyword evidence="3" id="KW-0472">Membrane</keyword>
<dbReference type="Gene3D" id="3.80.10.10">
    <property type="entry name" value="Ribonuclease Inhibitor"/>
    <property type="match status" value="5"/>
</dbReference>
<feature type="domain" description="Disease resistance protein At4g27190-like leucine-rich repeats" evidence="4">
    <location>
        <begin position="1115"/>
        <end position="1265"/>
    </location>
</feature>
<name>A0A445ADW4_ARAHY</name>
<dbReference type="Proteomes" id="UP000289738">
    <property type="component" value="Chromosome B02"/>
</dbReference>
<dbReference type="PANTHER" id="PTHR33463:SF145">
    <property type="entry name" value="NB-ARC DOMAIN-CONTAINING PROTEIN"/>
    <property type="match status" value="1"/>
</dbReference>
<evidence type="ECO:0000256" key="3">
    <source>
        <dbReference type="SAM" id="Phobius"/>
    </source>
</evidence>
<keyword evidence="3" id="KW-0812">Transmembrane</keyword>
<feature type="compositionally biased region" description="Acidic residues" evidence="2">
    <location>
        <begin position="1771"/>
        <end position="1780"/>
    </location>
</feature>
<evidence type="ECO:0000256" key="2">
    <source>
        <dbReference type="SAM" id="MobiDB-lite"/>
    </source>
</evidence>
<feature type="domain" description="Disease resistance protein At4g27190-like leucine-rich repeats" evidence="4">
    <location>
        <begin position="623"/>
        <end position="748"/>
    </location>
</feature>
<organism evidence="5 6">
    <name type="scientific">Arachis hypogaea</name>
    <name type="common">Peanut</name>
    <dbReference type="NCBI Taxonomy" id="3818"/>
    <lineage>
        <taxon>Eukaryota</taxon>
        <taxon>Viridiplantae</taxon>
        <taxon>Streptophyta</taxon>
        <taxon>Embryophyta</taxon>
        <taxon>Tracheophyta</taxon>
        <taxon>Spermatophyta</taxon>
        <taxon>Magnoliopsida</taxon>
        <taxon>eudicotyledons</taxon>
        <taxon>Gunneridae</taxon>
        <taxon>Pentapetalae</taxon>
        <taxon>rosids</taxon>
        <taxon>fabids</taxon>
        <taxon>Fabales</taxon>
        <taxon>Fabaceae</taxon>
        <taxon>Papilionoideae</taxon>
        <taxon>50 kb inversion clade</taxon>
        <taxon>dalbergioids sensu lato</taxon>
        <taxon>Dalbergieae</taxon>
        <taxon>Pterocarpus clade</taxon>
        <taxon>Arachis</taxon>
    </lineage>
</organism>
<feature type="region of interest" description="Disordered" evidence="2">
    <location>
        <begin position="1756"/>
        <end position="1780"/>
    </location>
</feature>
<dbReference type="EMBL" id="SDMP01000012">
    <property type="protein sequence ID" value="RYR24613.1"/>
    <property type="molecule type" value="Genomic_DNA"/>
</dbReference>
<evidence type="ECO:0000259" key="4">
    <source>
        <dbReference type="Pfam" id="PF23247"/>
    </source>
</evidence>
<dbReference type="STRING" id="3818.A0A445ADW4"/>
<feature type="domain" description="Disease resistance protein At4g27190-like leucine-rich repeats" evidence="4">
    <location>
        <begin position="1621"/>
        <end position="1724"/>
    </location>
</feature>
<comment type="caution">
    <text evidence="5">The sequence shown here is derived from an EMBL/GenBank/DDBJ whole genome shotgun (WGS) entry which is preliminary data.</text>
</comment>
<dbReference type="SUPFAM" id="SSF52058">
    <property type="entry name" value="L domain-like"/>
    <property type="match status" value="4"/>
</dbReference>
<dbReference type="Pfam" id="PF23247">
    <property type="entry name" value="LRR_RPS2"/>
    <property type="match status" value="7"/>
</dbReference>
<feature type="transmembrane region" description="Helical" evidence="3">
    <location>
        <begin position="34"/>
        <end position="61"/>
    </location>
</feature>
<accession>A0A445ADW4</accession>
<evidence type="ECO:0000313" key="5">
    <source>
        <dbReference type="EMBL" id="RYR24613.1"/>
    </source>
</evidence>
<dbReference type="InterPro" id="IPR057135">
    <property type="entry name" value="At4g27190-like_LRR"/>
</dbReference>
<protein>
    <recommendedName>
        <fullName evidence="4">Disease resistance protein At4g27190-like leucine-rich repeats domain-containing protein</fullName>
    </recommendedName>
</protein>
<dbReference type="InterPro" id="IPR032675">
    <property type="entry name" value="LRR_dom_sf"/>
</dbReference>
<keyword evidence="1" id="KW-0611">Plant defense</keyword>
<keyword evidence="3" id="KW-1133">Transmembrane helix</keyword>
<keyword evidence="6" id="KW-1185">Reference proteome</keyword>
<gene>
    <name evidence="5" type="ORF">Ahy_B02g058123</name>
</gene>
<feature type="domain" description="Disease resistance protein At4g27190-like leucine-rich repeats" evidence="4">
    <location>
        <begin position="971"/>
        <end position="1073"/>
    </location>
</feature>
<feature type="domain" description="Disease resistance protein At4g27190-like leucine-rich repeats" evidence="4">
    <location>
        <begin position="486"/>
        <end position="583"/>
    </location>
</feature>